<proteinExistence type="predicted"/>
<keyword evidence="3" id="KW-1185">Reference proteome</keyword>
<sequence length="247" mass="27204">MSDASTIALPVRDRDVRATLRVPAPTPSGVVLFVHGSGDGSADGFADYADRLAALRVASLVVDKIMDGYGQFRRNYDQLASDTIDALSWIRHHYEVPVALLGYSEGSWVSILAATRRPDLIDRLILCSAPLVPPRQQTAHHWSNIANSNPSLLQRWLARVRYGLGWSMLSATDYGRTDIVTSLEDIRSPVRLVLGQDDPTIDVPEAVAAFHRHRPYDEPPLLVPHAAHFLPPSGDWLALIASFIGQK</sequence>
<dbReference type="InterPro" id="IPR029058">
    <property type="entry name" value="AB_hydrolase_fold"/>
</dbReference>
<gene>
    <name evidence="2" type="ORF">FNH13_06580</name>
</gene>
<evidence type="ECO:0000313" key="2">
    <source>
        <dbReference type="EMBL" id="QDO88056.1"/>
    </source>
</evidence>
<dbReference type="InterPro" id="IPR022742">
    <property type="entry name" value="Hydrolase_4"/>
</dbReference>
<evidence type="ECO:0000313" key="3">
    <source>
        <dbReference type="Proteomes" id="UP000315395"/>
    </source>
</evidence>
<dbReference type="Gene3D" id="3.40.50.1820">
    <property type="entry name" value="alpha/beta hydrolase"/>
    <property type="match status" value="1"/>
</dbReference>
<name>A0A516G945_9MICO</name>
<dbReference type="EMBL" id="CP041616">
    <property type="protein sequence ID" value="QDO88056.1"/>
    <property type="molecule type" value="Genomic_DNA"/>
</dbReference>
<feature type="domain" description="Serine aminopeptidase S33" evidence="1">
    <location>
        <begin position="26"/>
        <end position="159"/>
    </location>
</feature>
<dbReference type="KEGG" id="orz:FNH13_06580"/>
<dbReference type="AlphaFoldDB" id="A0A516G945"/>
<accession>A0A516G945</accession>
<dbReference type="RefSeq" id="WP_143782731.1">
    <property type="nucleotide sequence ID" value="NZ_CP041616.1"/>
</dbReference>
<organism evidence="2 3">
    <name type="scientific">Ornithinimicrobium ciconiae</name>
    <dbReference type="NCBI Taxonomy" id="2594265"/>
    <lineage>
        <taxon>Bacteria</taxon>
        <taxon>Bacillati</taxon>
        <taxon>Actinomycetota</taxon>
        <taxon>Actinomycetes</taxon>
        <taxon>Micrococcales</taxon>
        <taxon>Ornithinimicrobiaceae</taxon>
        <taxon>Ornithinimicrobium</taxon>
    </lineage>
</organism>
<dbReference type="Pfam" id="PF12146">
    <property type="entry name" value="Hydrolase_4"/>
    <property type="match status" value="1"/>
</dbReference>
<dbReference type="Proteomes" id="UP000315395">
    <property type="component" value="Chromosome"/>
</dbReference>
<reference evidence="2 3" key="1">
    <citation type="submission" date="2019-07" db="EMBL/GenBank/DDBJ databases">
        <title>complete genome sequencing of Ornithinimicrobium sp. H23M54.</title>
        <authorList>
            <person name="Bae J.-W."/>
            <person name="Lee S.-Y."/>
        </authorList>
    </citation>
    <scope>NUCLEOTIDE SEQUENCE [LARGE SCALE GENOMIC DNA]</scope>
    <source>
        <strain evidence="2 3">H23M54</strain>
    </source>
</reference>
<evidence type="ECO:0000259" key="1">
    <source>
        <dbReference type="Pfam" id="PF12146"/>
    </source>
</evidence>
<dbReference type="SUPFAM" id="SSF53474">
    <property type="entry name" value="alpha/beta-Hydrolases"/>
    <property type="match status" value="1"/>
</dbReference>
<dbReference type="OrthoDB" id="9765647at2"/>
<protein>
    <submittedName>
        <fullName evidence="2">Lysophospholipase</fullName>
    </submittedName>
</protein>